<organism evidence="2 3">
    <name type="scientific">Nocardioides nanhaiensis</name>
    <dbReference type="NCBI Taxonomy" id="1476871"/>
    <lineage>
        <taxon>Bacteria</taxon>
        <taxon>Bacillati</taxon>
        <taxon>Actinomycetota</taxon>
        <taxon>Actinomycetes</taxon>
        <taxon>Propionibacteriales</taxon>
        <taxon>Nocardioidaceae</taxon>
        <taxon>Nocardioides</taxon>
    </lineage>
</organism>
<keyword evidence="1" id="KW-0472">Membrane</keyword>
<dbReference type="Proteomes" id="UP001500621">
    <property type="component" value="Unassembled WGS sequence"/>
</dbReference>
<evidence type="ECO:0000256" key="1">
    <source>
        <dbReference type="SAM" id="Phobius"/>
    </source>
</evidence>
<keyword evidence="1" id="KW-1133">Transmembrane helix</keyword>
<evidence type="ECO:0000313" key="2">
    <source>
        <dbReference type="EMBL" id="GAA4675482.1"/>
    </source>
</evidence>
<dbReference type="RefSeq" id="WP_345263404.1">
    <property type="nucleotide sequence ID" value="NZ_BAABIM010000001.1"/>
</dbReference>
<evidence type="ECO:0008006" key="4">
    <source>
        <dbReference type="Google" id="ProtNLM"/>
    </source>
</evidence>
<feature type="transmembrane region" description="Helical" evidence="1">
    <location>
        <begin position="178"/>
        <end position="201"/>
    </location>
</feature>
<evidence type="ECO:0000313" key="3">
    <source>
        <dbReference type="Proteomes" id="UP001500621"/>
    </source>
</evidence>
<dbReference type="EMBL" id="BAABIM010000001">
    <property type="protein sequence ID" value="GAA4675482.1"/>
    <property type="molecule type" value="Genomic_DNA"/>
</dbReference>
<name>A0ABP8VYL7_9ACTN</name>
<keyword evidence="1" id="KW-0812">Transmembrane</keyword>
<comment type="caution">
    <text evidence="2">The sequence shown here is derived from an EMBL/GenBank/DDBJ whole genome shotgun (WGS) entry which is preliminary data.</text>
</comment>
<reference evidence="3" key="1">
    <citation type="journal article" date="2019" name="Int. J. Syst. Evol. Microbiol.">
        <title>The Global Catalogue of Microorganisms (GCM) 10K type strain sequencing project: providing services to taxonomists for standard genome sequencing and annotation.</title>
        <authorList>
            <consortium name="The Broad Institute Genomics Platform"/>
            <consortium name="The Broad Institute Genome Sequencing Center for Infectious Disease"/>
            <person name="Wu L."/>
            <person name="Ma J."/>
        </authorList>
    </citation>
    <scope>NUCLEOTIDE SEQUENCE [LARGE SCALE GENOMIC DNA]</scope>
    <source>
        <strain evidence="3">JCM 18127</strain>
    </source>
</reference>
<feature type="transmembrane region" description="Helical" evidence="1">
    <location>
        <begin position="152"/>
        <end position="172"/>
    </location>
</feature>
<sequence length="239" mass="25601">MDELAQEVFDLIDDIFEKFERLRGIVDGALSGLSRFLGWLGDKIVDKWNEFVAKWDEFWAAQELFWTNFGDRGRLQDVSDNWTADVGSPVTSSSGEVDRALLQADDQWTGEAADTYFPKAQLHKTAMERVQANFVTAATSAMSDLRSALTTFYTTLSATLATFIGAMVGAAVASGTIFGIPAGIVIAIVAIAAAAGAFYWAGDSLKNDCNSIQGDLGASMDDKTGYPGGSWPPGAVLTA</sequence>
<proteinExistence type="predicted"/>
<gene>
    <name evidence="2" type="ORF">GCM10023226_10790</name>
</gene>
<keyword evidence="3" id="KW-1185">Reference proteome</keyword>
<protein>
    <recommendedName>
        <fullName evidence="4">WXG100 family type VII secretion target</fullName>
    </recommendedName>
</protein>
<accession>A0ABP8VYL7</accession>